<evidence type="ECO:0000256" key="7">
    <source>
        <dbReference type="HAMAP-Rule" id="MF_00639"/>
    </source>
</evidence>
<dbReference type="EC" id="6.3.2.9" evidence="7 8"/>
<keyword evidence="7 8" id="KW-0131">Cell cycle</keyword>
<evidence type="ECO:0000256" key="6">
    <source>
        <dbReference type="ARBA" id="ARBA00022840"/>
    </source>
</evidence>
<proteinExistence type="inferred from homology"/>
<dbReference type="Proteomes" id="UP000192491">
    <property type="component" value="Unassembled WGS sequence"/>
</dbReference>
<gene>
    <name evidence="7" type="primary">murD</name>
    <name evidence="11" type="ORF">BWK73_37410</name>
</gene>
<protein>
    <recommendedName>
        <fullName evidence="7 8">UDP-N-acetylmuramoylalanine--D-glutamate ligase</fullName>
        <ecNumber evidence="7 8">6.3.2.9</ecNumber>
    </recommendedName>
    <alternativeName>
        <fullName evidence="7">D-glutamic acid-adding enzyme</fullName>
    </alternativeName>
    <alternativeName>
        <fullName evidence="7">UDP-N-acetylmuramoyl-L-alanyl-D-glutamate synthetase</fullName>
    </alternativeName>
</protein>
<evidence type="ECO:0000256" key="5">
    <source>
        <dbReference type="ARBA" id="ARBA00022741"/>
    </source>
</evidence>
<feature type="domain" description="Mur ligase central" evidence="10">
    <location>
        <begin position="116"/>
        <end position="290"/>
    </location>
</feature>
<feature type="domain" description="Mur ligase C-terminal" evidence="9">
    <location>
        <begin position="313"/>
        <end position="425"/>
    </location>
</feature>
<dbReference type="NCBIfam" id="TIGR01087">
    <property type="entry name" value="murD"/>
    <property type="match status" value="1"/>
</dbReference>
<accession>A0A1Y1QFC0</accession>
<dbReference type="Pfam" id="PF08245">
    <property type="entry name" value="Mur_ligase_M"/>
    <property type="match status" value="1"/>
</dbReference>
<dbReference type="UniPathway" id="UPA00219"/>
<dbReference type="InterPro" id="IPR036615">
    <property type="entry name" value="Mur_ligase_C_dom_sf"/>
</dbReference>
<dbReference type="InterPro" id="IPR013221">
    <property type="entry name" value="Mur_ligase_cen"/>
</dbReference>
<evidence type="ECO:0000256" key="3">
    <source>
        <dbReference type="ARBA" id="ARBA00022490"/>
    </source>
</evidence>
<keyword evidence="7 8" id="KW-0573">Peptidoglycan synthesis</keyword>
<keyword evidence="7 8" id="KW-0132">Cell division</keyword>
<sequence>MTTHAHHWQTLVVGLGQTGLSVARHLQARGVAFAVVDSRVNPPGKDELLAEFTDTPYHFGAFAEAADWFASAATLVVSPGIAIATPEIAAAGVRGAELIGDIELFVREAKAPVIAITGSNGKSSVTTLVDLMAQKAGLKSYAGGNLGYAALDLLAQPTPDLYVMELSSFQLETTHSLQAVAAVVLNVSEDHMDRYPSFTDYAATKQIAYQHCGCAVVNRDDAVVIAMLDSVKPSCSVSFGLNIPTDGQYGIRESKGKRWLAHGETLLLAVDEMKLPGEHNDANALAALALGAAAGIPLAGMLAALREFTGLSHRTQWVRERAGVNWYNDSKGTNVGATLAALAGLPGKTVLIAGGQGKGADFAPLRPVAAEKARALVLIGEDRAKLAAVVEGYAPYVFVSDMAEAVAVAADLAQAGDNVLLSPACASFDMFKGYAHRGDVFSAAVRSLP</sequence>
<keyword evidence="7 8" id="KW-0133">Cell shape</keyword>
<dbReference type="GO" id="GO:0008360">
    <property type="term" value="P:regulation of cell shape"/>
    <property type="evidence" value="ECO:0007669"/>
    <property type="project" value="UniProtKB-KW"/>
</dbReference>
<dbReference type="GO" id="GO:0008764">
    <property type="term" value="F:UDP-N-acetylmuramoylalanine-D-glutamate ligase activity"/>
    <property type="evidence" value="ECO:0007669"/>
    <property type="project" value="UniProtKB-UniRule"/>
</dbReference>
<dbReference type="SUPFAM" id="SSF51984">
    <property type="entry name" value="MurCD N-terminal domain"/>
    <property type="match status" value="1"/>
</dbReference>
<dbReference type="Gene3D" id="3.40.50.720">
    <property type="entry name" value="NAD(P)-binding Rossmann-like Domain"/>
    <property type="match status" value="1"/>
</dbReference>
<keyword evidence="7 8" id="KW-0961">Cell wall biogenesis/degradation</keyword>
<dbReference type="InterPro" id="IPR005762">
    <property type="entry name" value="MurD"/>
</dbReference>
<evidence type="ECO:0000313" key="11">
    <source>
        <dbReference type="EMBL" id="OQX04084.1"/>
    </source>
</evidence>
<dbReference type="Gene3D" id="3.90.190.20">
    <property type="entry name" value="Mur ligase, C-terminal domain"/>
    <property type="match status" value="1"/>
</dbReference>
<dbReference type="Pfam" id="PF21799">
    <property type="entry name" value="MurD-like_N"/>
    <property type="match status" value="1"/>
</dbReference>
<keyword evidence="4 7" id="KW-0436">Ligase</keyword>
<keyword evidence="5 7" id="KW-0547">Nucleotide-binding</keyword>
<comment type="function">
    <text evidence="7 8">Cell wall formation. Catalyzes the addition of glutamate to the nucleotide precursor UDP-N-acetylmuramoyl-L-alanine (UMA).</text>
</comment>
<evidence type="ECO:0000256" key="4">
    <source>
        <dbReference type="ARBA" id="ARBA00022598"/>
    </source>
</evidence>
<comment type="similarity">
    <text evidence="7">Belongs to the MurCDEF family.</text>
</comment>
<dbReference type="InterPro" id="IPR036565">
    <property type="entry name" value="Mur-like_cat_sf"/>
</dbReference>
<comment type="catalytic activity">
    <reaction evidence="7 8">
        <text>UDP-N-acetyl-alpha-D-muramoyl-L-alanine + D-glutamate + ATP = UDP-N-acetyl-alpha-D-muramoyl-L-alanyl-D-glutamate + ADP + phosphate + H(+)</text>
        <dbReference type="Rhea" id="RHEA:16429"/>
        <dbReference type="ChEBI" id="CHEBI:15378"/>
        <dbReference type="ChEBI" id="CHEBI:29986"/>
        <dbReference type="ChEBI" id="CHEBI:30616"/>
        <dbReference type="ChEBI" id="CHEBI:43474"/>
        <dbReference type="ChEBI" id="CHEBI:83898"/>
        <dbReference type="ChEBI" id="CHEBI:83900"/>
        <dbReference type="ChEBI" id="CHEBI:456216"/>
        <dbReference type="EC" id="6.3.2.9"/>
    </reaction>
</comment>
<organism evidence="11 12">
    <name type="scientific">Thiothrix lacustris</name>
    <dbReference type="NCBI Taxonomy" id="525917"/>
    <lineage>
        <taxon>Bacteria</taxon>
        <taxon>Pseudomonadati</taxon>
        <taxon>Pseudomonadota</taxon>
        <taxon>Gammaproteobacteria</taxon>
        <taxon>Thiotrichales</taxon>
        <taxon>Thiotrichaceae</taxon>
        <taxon>Thiothrix</taxon>
    </lineage>
</organism>
<keyword evidence="3 7" id="KW-0963">Cytoplasm</keyword>
<evidence type="ECO:0000256" key="8">
    <source>
        <dbReference type="RuleBase" id="RU003664"/>
    </source>
</evidence>
<dbReference type="InterPro" id="IPR004101">
    <property type="entry name" value="Mur_ligase_C"/>
</dbReference>
<dbReference type="GO" id="GO:0005737">
    <property type="term" value="C:cytoplasm"/>
    <property type="evidence" value="ECO:0007669"/>
    <property type="project" value="UniProtKB-SubCell"/>
</dbReference>
<dbReference type="GO" id="GO:0071555">
    <property type="term" value="P:cell wall organization"/>
    <property type="evidence" value="ECO:0007669"/>
    <property type="project" value="UniProtKB-KW"/>
</dbReference>
<dbReference type="HAMAP" id="MF_00639">
    <property type="entry name" value="MurD"/>
    <property type="match status" value="1"/>
</dbReference>
<dbReference type="SUPFAM" id="SSF53244">
    <property type="entry name" value="MurD-like peptide ligases, peptide-binding domain"/>
    <property type="match status" value="1"/>
</dbReference>
<comment type="subcellular location">
    <subcellularLocation>
        <location evidence="1 7 8">Cytoplasm</location>
    </subcellularLocation>
</comment>
<dbReference type="GO" id="GO:0009252">
    <property type="term" value="P:peptidoglycan biosynthetic process"/>
    <property type="evidence" value="ECO:0007669"/>
    <property type="project" value="UniProtKB-UniRule"/>
</dbReference>
<dbReference type="Gene3D" id="3.40.1190.10">
    <property type="entry name" value="Mur-like, catalytic domain"/>
    <property type="match status" value="1"/>
</dbReference>
<evidence type="ECO:0000259" key="9">
    <source>
        <dbReference type="Pfam" id="PF02875"/>
    </source>
</evidence>
<reference evidence="11 12" key="1">
    <citation type="submission" date="2017-01" db="EMBL/GenBank/DDBJ databases">
        <title>Novel large sulfur bacteria in the metagenomes of groundwater-fed chemosynthetic microbial mats in the Lake Huron basin.</title>
        <authorList>
            <person name="Sharrar A.M."/>
            <person name="Flood B.E."/>
            <person name="Bailey J.V."/>
            <person name="Jones D.S."/>
            <person name="Biddanda B."/>
            <person name="Ruberg S.A."/>
            <person name="Marcus D.N."/>
            <person name="Dick G.J."/>
        </authorList>
    </citation>
    <scope>NUCLEOTIDE SEQUENCE [LARGE SCALE GENOMIC DNA]</scope>
    <source>
        <strain evidence="11">A8</strain>
    </source>
</reference>
<evidence type="ECO:0000313" key="12">
    <source>
        <dbReference type="Proteomes" id="UP000192491"/>
    </source>
</evidence>
<dbReference type="GO" id="GO:0051301">
    <property type="term" value="P:cell division"/>
    <property type="evidence" value="ECO:0007669"/>
    <property type="project" value="UniProtKB-KW"/>
</dbReference>
<evidence type="ECO:0000256" key="2">
    <source>
        <dbReference type="ARBA" id="ARBA00004752"/>
    </source>
</evidence>
<evidence type="ECO:0000259" key="10">
    <source>
        <dbReference type="Pfam" id="PF08245"/>
    </source>
</evidence>
<dbReference type="STRING" id="1123401.GCA_000621325_00775"/>
<dbReference type="GO" id="GO:0005524">
    <property type="term" value="F:ATP binding"/>
    <property type="evidence" value="ECO:0007669"/>
    <property type="project" value="UniProtKB-UniRule"/>
</dbReference>
<dbReference type="Pfam" id="PF02875">
    <property type="entry name" value="Mur_ligase_C"/>
    <property type="match status" value="1"/>
</dbReference>
<dbReference type="PANTHER" id="PTHR43692:SF1">
    <property type="entry name" value="UDP-N-ACETYLMURAMOYLALANINE--D-GLUTAMATE LIGASE"/>
    <property type="match status" value="1"/>
</dbReference>
<evidence type="ECO:0000256" key="1">
    <source>
        <dbReference type="ARBA" id="ARBA00004496"/>
    </source>
</evidence>
<comment type="pathway">
    <text evidence="2 7 8">Cell wall biogenesis; peptidoglycan biosynthesis.</text>
</comment>
<dbReference type="EMBL" id="MTEJ01000360">
    <property type="protein sequence ID" value="OQX04084.1"/>
    <property type="molecule type" value="Genomic_DNA"/>
</dbReference>
<keyword evidence="6 7" id="KW-0067">ATP-binding</keyword>
<name>A0A1Y1QFC0_9GAMM</name>
<dbReference type="AlphaFoldDB" id="A0A1Y1QFC0"/>
<dbReference type="PANTHER" id="PTHR43692">
    <property type="entry name" value="UDP-N-ACETYLMURAMOYLALANINE--D-GLUTAMATE LIGASE"/>
    <property type="match status" value="1"/>
</dbReference>
<comment type="caution">
    <text evidence="11">The sequence shown here is derived from an EMBL/GenBank/DDBJ whole genome shotgun (WGS) entry which is preliminary data.</text>
</comment>
<dbReference type="SUPFAM" id="SSF53623">
    <property type="entry name" value="MurD-like peptide ligases, catalytic domain"/>
    <property type="match status" value="1"/>
</dbReference>
<feature type="binding site" evidence="7">
    <location>
        <begin position="118"/>
        <end position="124"/>
    </location>
    <ligand>
        <name>ATP</name>
        <dbReference type="ChEBI" id="CHEBI:30616"/>
    </ligand>
</feature>